<dbReference type="VEuPathDB" id="FungiDB:PV08_03950"/>
<name>A0A0D2BDR5_9EURO</name>
<gene>
    <name evidence="1" type="ORF">PV08_03950</name>
</gene>
<organism evidence="1 2">
    <name type="scientific">Exophiala spinifera</name>
    <dbReference type="NCBI Taxonomy" id="91928"/>
    <lineage>
        <taxon>Eukaryota</taxon>
        <taxon>Fungi</taxon>
        <taxon>Dikarya</taxon>
        <taxon>Ascomycota</taxon>
        <taxon>Pezizomycotina</taxon>
        <taxon>Eurotiomycetes</taxon>
        <taxon>Chaetothyriomycetidae</taxon>
        <taxon>Chaetothyriales</taxon>
        <taxon>Herpotrichiellaceae</taxon>
        <taxon>Exophiala</taxon>
    </lineage>
</organism>
<dbReference type="GeneID" id="27331033"/>
<dbReference type="RefSeq" id="XP_016236976.1">
    <property type="nucleotide sequence ID" value="XM_016378299.1"/>
</dbReference>
<dbReference type="Proteomes" id="UP000053328">
    <property type="component" value="Unassembled WGS sequence"/>
</dbReference>
<proteinExistence type="predicted"/>
<evidence type="ECO:0000313" key="1">
    <source>
        <dbReference type="EMBL" id="KIW16760.1"/>
    </source>
</evidence>
<accession>A0A0D2BDR5</accession>
<dbReference type="HOGENOM" id="CLU_1310137_0_0_1"/>
<dbReference type="OrthoDB" id="4161734at2759"/>
<reference evidence="1 2" key="1">
    <citation type="submission" date="2015-01" db="EMBL/GenBank/DDBJ databases">
        <title>The Genome Sequence of Exophiala spinifera CBS89968.</title>
        <authorList>
            <consortium name="The Broad Institute Genomics Platform"/>
            <person name="Cuomo C."/>
            <person name="de Hoog S."/>
            <person name="Gorbushina A."/>
            <person name="Stielow B."/>
            <person name="Teixiera M."/>
            <person name="Abouelleil A."/>
            <person name="Chapman S.B."/>
            <person name="Priest M."/>
            <person name="Young S.K."/>
            <person name="Wortman J."/>
            <person name="Nusbaum C."/>
            <person name="Birren B."/>
        </authorList>
    </citation>
    <scope>NUCLEOTIDE SEQUENCE [LARGE SCALE GENOMIC DNA]</scope>
    <source>
        <strain evidence="1 2">CBS 89968</strain>
    </source>
</reference>
<dbReference type="EMBL" id="KN847494">
    <property type="protein sequence ID" value="KIW16760.1"/>
    <property type="molecule type" value="Genomic_DNA"/>
</dbReference>
<sequence length="210" mass="23831">MCMLVQCGENSRKDQRWTLGLLPWTPNLLMKEIKLQLNNVDPEFNSSGGRPATNVKFLDDDDSFLSLEGVLLDTLDGWSKTRLRCDDFNSVQDIRNSASSANAYIPIDEELKMALWKELVCNRAGIATLLDLIMNAFWTPLFWMFNALRLTYVRLYGVLTTRCAGTYTFGLRGSRSFQVGGKCLAELFQDLGVMRSEPWAYYQSIGRAVT</sequence>
<dbReference type="AlphaFoldDB" id="A0A0D2BDR5"/>
<protein>
    <submittedName>
        <fullName evidence="1">Uncharacterized protein</fullName>
    </submittedName>
</protein>
<evidence type="ECO:0000313" key="2">
    <source>
        <dbReference type="Proteomes" id="UP000053328"/>
    </source>
</evidence>
<keyword evidence="2" id="KW-1185">Reference proteome</keyword>